<dbReference type="InterPro" id="IPR036188">
    <property type="entry name" value="FAD/NAD-bd_sf"/>
</dbReference>
<dbReference type="OMA" id="SIGIWDG"/>
<evidence type="ECO:0000313" key="9">
    <source>
        <dbReference type="EMBL" id="OLL26141.1"/>
    </source>
</evidence>
<gene>
    <name evidence="9" type="ORF">NEOLI_003043</name>
</gene>
<sequence>MQLHSLLFPVCVLAEHTQQAFLSSPGPKVAIIGAGAGGAACSYYLSSATEADITIYEKNDYIGGRSNVVYVHDDPLYPAPRFNLSFSDFDLDPITGIWDGQKFSFTLDIHEPSWKTAIRLLLKYGTSPITVKNHVKKVISTFLKLYDAPFASLTLAAKFLALDSQTSVLANKYLSDLGVSGKFSHDIIQASTRCNYAQNLDQLQALTMMVCMTSSNVMSIKGGNRLIFENMIKASEANLKLETEVMKVEKEGDKWSVDGELYDHVVIATPIKQSRLSLPANIEFPEIEYVELYVTLVSTRYSLNTSTFGKSPPNFILTTTSSSTPWFNSLSVVQSYLDELVWKIFSLEEVTDVRLDELFSGEITWIYQHKWEAYPKLRPRSDFGKIEVEKGLWWINGMEGFISTMETSALMGRNIAALIANKTSL</sequence>
<comment type="caution">
    <text evidence="9">The sequence shown here is derived from an EMBL/GenBank/DDBJ whole genome shotgun (WGS) entry which is preliminary data.</text>
</comment>
<keyword evidence="3" id="KW-0285">Flavoprotein</keyword>
<proteinExistence type="inferred from homology"/>
<name>A0A1U7LUF0_NEOID</name>
<dbReference type="Proteomes" id="UP000186594">
    <property type="component" value="Unassembled WGS sequence"/>
</dbReference>
<evidence type="ECO:0000256" key="1">
    <source>
        <dbReference type="ARBA" id="ARBA00001974"/>
    </source>
</evidence>
<evidence type="ECO:0000256" key="7">
    <source>
        <dbReference type="ARBA" id="ARBA00023180"/>
    </source>
</evidence>
<dbReference type="AlphaFoldDB" id="A0A1U7LUF0"/>
<dbReference type="InterPro" id="IPR010795">
    <property type="entry name" value="Prenylcys_lyase"/>
</dbReference>
<evidence type="ECO:0000259" key="8">
    <source>
        <dbReference type="Pfam" id="PF07156"/>
    </source>
</evidence>
<keyword evidence="5" id="KW-0274">FAD</keyword>
<evidence type="ECO:0000256" key="4">
    <source>
        <dbReference type="ARBA" id="ARBA00022729"/>
    </source>
</evidence>
<dbReference type="GO" id="GO:0030327">
    <property type="term" value="P:prenylated protein catabolic process"/>
    <property type="evidence" value="ECO:0007669"/>
    <property type="project" value="TreeGrafter"/>
</dbReference>
<accession>A0A1U7LUF0</accession>
<organism evidence="9 10">
    <name type="scientific">Neolecta irregularis (strain DAH-3)</name>
    <dbReference type="NCBI Taxonomy" id="1198029"/>
    <lineage>
        <taxon>Eukaryota</taxon>
        <taxon>Fungi</taxon>
        <taxon>Dikarya</taxon>
        <taxon>Ascomycota</taxon>
        <taxon>Taphrinomycotina</taxon>
        <taxon>Neolectales</taxon>
        <taxon>Neolectaceae</taxon>
        <taxon>Neolecta</taxon>
    </lineage>
</organism>
<keyword evidence="7" id="KW-0325">Glycoprotein</keyword>
<evidence type="ECO:0000256" key="6">
    <source>
        <dbReference type="ARBA" id="ARBA00023002"/>
    </source>
</evidence>
<dbReference type="InterPro" id="IPR017046">
    <property type="entry name" value="Prenylcysteine_Oxase1"/>
</dbReference>
<evidence type="ECO:0000313" key="10">
    <source>
        <dbReference type="Proteomes" id="UP000186594"/>
    </source>
</evidence>
<dbReference type="Pfam" id="PF13450">
    <property type="entry name" value="NAD_binding_8"/>
    <property type="match status" value="1"/>
</dbReference>
<evidence type="ECO:0000256" key="3">
    <source>
        <dbReference type="ARBA" id="ARBA00022630"/>
    </source>
</evidence>
<comment type="similarity">
    <text evidence="2">Belongs to the prenylcysteine oxidase family.</text>
</comment>
<dbReference type="GO" id="GO:0016829">
    <property type="term" value="F:lyase activity"/>
    <property type="evidence" value="ECO:0007669"/>
    <property type="project" value="UniProtKB-KW"/>
</dbReference>
<comment type="cofactor">
    <cofactor evidence="1">
        <name>FAD</name>
        <dbReference type="ChEBI" id="CHEBI:57692"/>
    </cofactor>
</comment>
<dbReference type="EMBL" id="LXFE01000238">
    <property type="protein sequence ID" value="OLL26141.1"/>
    <property type="molecule type" value="Genomic_DNA"/>
</dbReference>
<dbReference type="STRING" id="1198029.A0A1U7LUF0"/>
<evidence type="ECO:0000256" key="5">
    <source>
        <dbReference type="ARBA" id="ARBA00022827"/>
    </source>
</evidence>
<dbReference type="Pfam" id="PF07156">
    <property type="entry name" value="Prenylcys_lyase"/>
    <property type="match status" value="1"/>
</dbReference>
<reference evidence="9 10" key="1">
    <citation type="submission" date="2016-04" db="EMBL/GenBank/DDBJ databases">
        <title>Evolutionary innovation and constraint leading to complex multicellularity in the Ascomycota.</title>
        <authorList>
            <person name="Cisse O."/>
            <person name="Nguyen A."/>
            <person name="Hewitt D.A."/>
            <person name="Jedd G."/>
            <person name="Stajich J.E."/>
        </authorList>
    </citation>
    <scope>NUCLEOTIDE SEQUENCE [LARGE SCALE GENOMIC DNA]</scope>
    <source>
        <strain evidence="9 10">DAH-3</strain>
    </source>
</reference>
<dbReference type="PRINTS" id="PR00419">
    <property type="entry name" value="ADXRDTASE"/>
</dbReference>
<dbReference type="PANTHER" id="PTHR15944:SF0">
    <property type="entry name" value="PRENYLCYSTEINE LYASE DOMAIN-CONTAINING PROTEIN"/>
    <property type="match status" value="1"/>
</dbReference>
<keyword evidence="9" id="KW-0456">Lyase</keyword>
<dbReference type="OrthoDB" id="437369at2759"/>
<feature type="domain" description="Prenylcysteine lyase" evidence="8">
    <location>
        <begin position="113"/>
        <end position="422"/>
    </location>
</feature>
<dbReference type="GO" id="GO:0030328">
    <property type="term" value="P:prenylcysteine catabolic process"/>
    <property type="evidence" value="ECO:0007669"/>
    <property type="project" value="InterPro"/>
</dbReference>
<evidence type="ECO:0000256" key="2">
    <source>
        <dbReference type="ARBA" id="ARBA00009967"/>
    </source>
</evidence>
<keyword evidence="6" id="KW-0560">Oxidoreductase</keyword>
<dbReference type="GO" id="GO:0001735">
    <property type="term" value="F:prenylcysteine oxidase activity"/>
    <property type="evidence" value="ECO:0007669"/>
    <property type="project" value="InterPro"/>
</dbReference>
<keyword evidence="10" id="KW-1185">Reference proteome</keyword>
<dbReference type="Gene3D" id="3.50.50.60">
    <property type="entry name" value="FAD/NAD(P)-binding domain"/>
    <property type="match status" value="1"/>
</dbReference>
<dbReference type="PANTHER" id="PTHR15944">
    <property type="entry name" value="FARNESYLCYSTEINE LYASE"/>
    <property type="match status" value="1"/>
</dbReference>
<keyword evidence="4" id="KW-0732">Signal</keyword>
<protein>
    <submittedName>
        <fullName evidence="9">Farnesylcysteine lyase</fullName>
    </submittedName>
</protein>
<dbReference type="SUPFAM" id="SSF51905">
    <property type="entry name" value="FAD/NAD(P)-binding domain"/>
    <property type="match status" value="1"/>
</dbReference>